<dbReference type="Proteomes" id="UP001501747">
    <property type="component" value="Unassembled WGS sequence"/>
</dbReference>
<comment type="caution">
    <text evidence="2">The sequence shown here is derived from an EMBL/GenBank/DDBJ whole genome shotgun (WGS) entry which is preliminary data.</text>
</comment>
<gene>
    <name evidence="2" type="ORF">GCM10022247_73350</name>
</gene>
<dbReference type="InterPro" id="IPR012551">
    <property type="entry name" value="DUF1707_SHOCT-like"/>
</dbReference>
<proteinExistence type="predicted"/>
<dbReference type="EMBL" id="BAABAL010000027">
    <property type="protein sequence ID" value="GAA4036852.1"/>
    <property type="molecule type" value="Genomic_DNA"/>
</dbReference>
<sequence>MTPDDSSALARRISDADRENAAVVLNRAVADGRLTWTEHAERLELVYGARTAADLSPLLADLHLPAPVDRTPKRLSAVFSKVLRAPEGMSPLHVRAVFGAAVLDLRSAATGEEVELRLSSLFGKIELTVAEDAVVLDEGGAVFGKRRIPGRPAGTPGAVIRLSGRNVFGKLTVRRA</sequence>
<reference evidence="3" key="1">
    <citation type="journal article" date="2019" name="Int. J. Syst. Evol. Microbiol.">
        <title>The Global Catalogue of Microorganisms (GCM) 10K type strain sequencing project: providing services to taxonomists for standard genome sequencing and annotation.</title>
        <authorList>
            <consortium name="The Broad Institute Genomics Platform"/>
            <consortium name="The Broad Institute Genome Sequencing Center for Infectious Disease"/>
            <person name="Wu L."/>
            <person name="Ma J."/>
        </authorList>
    </citation>
    <scope>NUCLEOTIDE SEQUENCE [LARGE SCALE GENOMIC DNA]</scope>
    <source>
        <strain evidence="3">JCM 17342</strain>
    </source>
</reference>
<evidence type="ECO:0000313" key="2">
    <source>
        <dbReference type="EMBL" id="GAA4036852.1"/>
    </source>
</evidence>
<dbReference type="PANTHER" id="PTHR40763:SF4">
    <property type="entry name" value="DUF1707 DOMAIN-CONTAINING PROTEIN"/>
    <property type="match status" value="1"/>
</dbReference>
<protein>
    <submittedName>
        <fullName evidence="2">DUF1707 domain-containing protein</fullName>
    </submittedName>
</protein>
<name>A0ABP7U6N9_9PSEU</name>
<dbReference type="PANTHER" id="PTHR40763">
    <property type="entry name" value="MEMBRANE PROTEIN-RELATED"/>
    <property type="match status" value="1"/>
</dbReference>
<accession>A0ABP7U6N9</accession>
<organism evidence="2 3">
    <name type="scientific">Allokutzneria multivorans</name>
    <dbReference type="NCBI Taxonomy" id="1142134"/>
    <lineage>
        <taxon>Bacteria</taxon>
        <taxon>Bacillati</taxon>
        <taxon>Actinomycetota</taxon>
        <taxon>Actinomycetes</taxon>
        <taxon>Pseudonocardiales</taxon>
        <taxon>Pseudonocardiaceae</taxon>
        <taxon>Allokutzneria</taxon>
    </lineage>
</organism>
<evidence type="ECO:0000313" key="3">
    <source>
        <dbReference type="Proteomes" id="UP001501747"/>
    </source>
</evidence>
<feature type="domain" description="DUF1707" evidence="1">
    <location>
        <begin position="12"/>
        <end position="62"/>
    </location>
</feature>
<keyword evidence="3" id="KW-1185">Reference proteome</keyword>
<evidence type="ECO:0000259" key="1">
    <source>
        <dbReference type="Pfam" id="PF08044"/>
    </source>
</evidence>
<dbReference type="RefSeq" id="WP_344885998.1">
    <property type="nucleotide sequence ID" value="NZ_BAABAL010000027.1"/>
</dbReference>
<dbReference type="Pfam" id="PF08044">
    <property type="entry name" value="DUF1707"/>
    <property type="match status" value="1"/>
</dbReference>